<feature type="domain" description="C-type lectin" evidence="4">
    <location>
        <begin position="276"/>
        <end position="396"/>
    </location>
</feature>
<dbReference type="Proteomes" id="UP000001554">
    <property type="component" value="Chromosome 2"/>
</dbReference>
<feature type="compositionally biased region" description="Polar residues" evidence="2">
    <location>
        <begin position="57"/>
        <end position="66"/>
    </location>
</feature>
<feature type="chain" id="PRO_5039934825" evidence="3">
    <location>
        <begin position="21"/>
        <end position="432"/>
    </location>
</feature>
<evidence type="ECO:0000256" key="3">
    <source>
        <dbReference type="SAM" id="SignalP"/>
    </source>
</evidence>
<dbReference type="InterPro" id="IPR016186">
    <property type="entry name" value="C-type_lectin-like/link_sf"/>
</dbReference>
<accession>A0A9J7KPL9</accession>
<evidence type="ECO:0000256" key="2">
    <source>
        <dbReference type="SAM" id="MobiDB-lite"/>
    </source>
</evidence>
<sequence length="432" mass="47236">MFLLLLLGLSLVIAARTCEAAALGVSGPEREAGVAPEDLAVIQELEELNEKIRMAAKSSNKHQSQARVVPPESVQEKEQFDREDYEVFNNATETPPVETTASSSSVKVDESATADNELTSPSLTSPPPGTTSADSTLLQAISTVLSTVMSNTTSVPASSSIAEPSTSNSTFVPPVSNTSTVPTQPELGNEIGNAPPSTGQDNQNNIINPVLPEEHNRPSLPIGQFKAYFSNVVAPEVEDHLHSFQPQQDPPHLQSTYVPEQPSGGDFLCPDRYYRLGRTCFRPSEQRLSFFGATQDCRAENGDLAVIKDPPTHRFLIELIQTYNPSAEEHWIGLSDLLRERTFVWSDGIPLEGTTFWAHGQPNNLGGDQHCVYMCSLYDYEWVDRNCSDQLYYICEQPAINSLDQILYSHLYNIGIGAVGESPDVVQPTPAD</sequence>
<keyword evidence="5" id="KW-1185">Reference proteome</keyword>
<feature type="compositionally biased region" description="Polar residues" evidence="2">
    <location>
        <begin position="155"/>
        <end position="183"/>
    </location>
</feature>
<feature type="signal peptide" evidence="3">
    <location>
        <begin position="1"/>
        <end position="20"/>
    </location>
</feature>
<keyword evidence="3" id="KW-0732">Signal</keyword>
<dbReference type="SMART" id="SM00034">
    <property type="entry name" value="CLECT"/>
    <property type="match status" value="1"/>
</dbReference>
<evidence type="ECO:0000313" key="6">
    <source>
        <dbReference type="RefSeq" id="XP_035667709.1"/>
    </source>
</evidence>
<dbReference type="GeneID" id="118410257"/>
<dbReference type="RefSeq" id="XP_035667709.1">
    <property type="nucleotide sequence ID" value="XM_035811816.1"/>
</dbReference>
<dbReference type="InterPro" id="IPR016187">
    <property type="entry name" value="CTDL_fold"/>
</dbReference>
<evidence type="ECO:0000313" key="5">
    <source>
        <dbReference type="Proteomes" id="UP000001554"/>
    </source>
</evidence>
<reference evidence="5" key="1">
    <citation type="journal article" date="2020" name="Nat. Ecol. Evol.">
        <title>Deeply conserved synteny resolves early events in vertebrate evolution.</title>
        <authorList>
            <person name="Simakov O."/>
            <person name="Marletaz F."/>
            <person name="Yue J.X."/>
            <person name="O'Connell B."/>
            <person name="Jenkins J."/>
            <person name="Brandt A."/>
            <person name="Calef R."/>
            <person name="Tung C.H."/>
            <person name="Huang T.K."/>
            <person name="Schmutz J."/>
            <person name="Satoh N."/>
            <person name="Yu J.K."/>
            <person name="Putnam N.H."/>
            <person name="Green R.E."/>
            <person name="Rokhsar D.S."/>
        </authorList>
    </citation>
    <scope>NUCLEOTIDE SEQUENCE [LARGE SCALE GENOMIC DNA]</scope>
    <source>
        <strain evidence="5">S238N-H82</strain>
    </source>
</reference>
<dbReference type="InterPro" id="IPR001304">
    <property type="entry name" value="C-type_lectin-like"/>
</dbReference>
<dbReference type="CDD" id="cd00037">
    <property type="entry name" value="CLECT"/>
    <property type="match status" value="1"/>
</dbReference>
<dbReference type="PANTHER" id="PTHR22801:SF63">
    <property type="entry name" value="C-TYPE LECTIN DOMAIN-CONTAINING PROTEIN"/>
    <property type="match status" value="1"/>
</dbReference>
<reference evidence="6" key="2">
    <citation type="submission" date="2025-08" db="UniProtKB">
        <authorList>
            <consortium name="RefSeq"/>
        </authorList>
    </citation>
    <scope>IDENTIFICATION</scope>
    <source>
        <strain evidence="6">S238N-H82</strain>
        <tissue evidence="6">Testes</tissue>
    </source>
</reference>
<dbReference type="Gene3D" id="3.10.100.10">
    <property type="entry name" value="Mannose-Binding Protein A, subunit A"/>
    <property type="match status" value="1"/>
</dbReference>
<organism evidence="5 6">
    <name type="scientific">Branchiostoma floridae</name>
    <name type="common">Florida lancelet</name>
    <name type="synonym">Amphioxus</name>
    <dbReference type="NCBI Taxonomy" id="7739"/>
    <lineage>
        <taxon>Eukaryota</taxon>
        <taxon>Metazoa</taxon>
        <taxon>Chordata</taxon>
        <taxon>Cephalochordata</taxon>
        <taxon>Leptocardii</taxon>
        <taxon>Amphioxiformes</taxon>
        <taxon>Branchiostomatidae</taxon>
        <taxon>Branchiostoma</taxon>
    </lineage>
</organism>
<dbReference type="PROSITE" id="PS50041">
    <property type="entry name" value="C_TYPE_LECTIN_2"/>
    <property type="match status" value="1"/>
</dbReference>
<dbReference type="InterPro" id="IPR018378">
    <property type="entry name" value="C-type_lectin_CS"/>
</dbReference>
<feature type="compositionally biased region" description="Polar residues" evidence="2">
    <location>
        <begin position="89"/>
        <end position="106"/>
    </location>
</feature>
<evidence type="ECO:0000259" key="4">
    <source>
        <dbReference type="PROSITE" id="PS50041"/>
    </source>
</evidence>
<gene>
    <name evidence="6" type="primary">LOC118410257</name>
</gene>
<feature type="region of interest" description="Disordered" evidence="2">
    <location>
        <begin position="56"/>
        <end position="134"/>
    </location>
</feature>
<dbReference type="SUPFAM" id="SSF56436">
    <property type="entry name" value="C-type lectin-like"/>
    <property type="match status" value="1"/>
</dbReference>
<dbReference type="OMA" id="YYICEQP"/>
<dbReference type="OrthoDB" id="418245at2759"/>
<name>A0A9J7KPL9_BRAFL</name>
<dbReference type="PROSITE" id="PS00615">
    <property type="entry name" value="C_TYPE_LECTIN_1"/>
    <property type="match status" value="1"/>
</dbReference>
<dbReference type="InterPro" id="IPR050801">
    <property type="entry name" value="Ca-Dep_Lectins_ImmuneDev"/>
</dbReference>
<evidence type="ECO:0000256" key="1">
    <source>
        <dbReference type="ARBA" id="ARBA00023157"/>
    </source>
</evidence>
<feature type="region of interest" description="Disordered" evidence="2">
    <location>
        <begin position="155"/>
        <end position="202"/>
    </location>
</feature>
<protein>
    <submittedName>
        <fullName evidence="6">Brevican core protein-like isoform X1</fullName>
    </submittedName>
</protein>
<dbReference type="PANTHER" id="PTHR22801">
    <property type="entry name" value="LITHOSTATHINE"/>
    <property type="match status" value="1"/>
</dbReference>
<proteinExistence type="predicted"/>
<dbReference type="Pfam" id="PF00059">
    <property type="entry name" value="Lectin_C"/>
    <property type="match status" value="1"/>
</dbReference>
<dbReference type="KEGG" id="bfo:118410257"/>
<keyword evidence="1" id="KW-1015">Disulfide bond</keyword>
<dbReference type="AlphaFoldDB" id="A0A9J7KPL9"/>